<gene>
    <name evidence="1" type="ORF">K9W46_01085</name>
</gene>
<sequence>MKYSVIQKCKKQTGYEALPDEQIKVDLEKLKKILVEDEYFKILRETKVVFILETKKGKKVSFFPSGKILIYRVEEEEAQEVVKKMSLLINKTV</sequence>
<dbReference type="Proteomes" id="UP001200513">
    <property type="component" value="Chromosome"/>
</dbReference>
<dbReference type="AlphaFoldDB" id="A0A9Y1BRD9"/>
<proteinExistence type="predicted"/>
<evidence type="ECO:0000313" key="1">
    <source>
        <dbReference type="EMBL" id="UJG43793.1"/>
    </source>
</evidence>
<accession>A0A9Y1BRD9</accession>
<organism evidence="1">
    <name type="scientific">Candidatus Heimdallarchaeum endolithica</name>
    <dbReference type="NCBI Taxonomy" id="2876572"/>
    <lineage>
        <taxon>Archaea</taxon>
        <taxon>Promethearchaeati</taxon>
        <taxon>Candidatus Heimdallarchaeota</taxon>
        <taxon>Candidatus Heimdallarchaeia (ex Rinke et al. 2021) (nom. nud.)</taxon>
        <taxon>Candidatus Heimdallarchaeales</taxon>
        <taxon>Candidatus Heimdallarchaeaceae</taxon>
        <taxon>Candidatus Heimdallarchaeum</taxon>
    </lineage>
</organism>
<reference evidence="1" key="1">
    <citation type="journal article" date="2022" name="Nat. Microbiol.">
        <title>Unique mobile elements and scalable gene flow at the prokaryote-eukaryote boundary revealed by circularized Asgard archaea genomes.</title>
        <authorList>
            <person name="Wu F."/>
            <person name="Speth D.R."/>
            <person name="Philosof A."/>
            <person name="Cremiere A."/>
            <person name="Narayanan A."/>
            <person name="Barco R.A."/>
            <person name="Connon S.A."/>
            <person name="Amend J.P."/>
            <person name="Antoshechkin I.A."/>
            <person name="Orphan V.J."/>
        </authorList>
    </citation>
    <scope>NUCLEOTIDE SEQUENCE</scope>
    <source>
        <strain evidence="1">PR6</strain>
    </source>
</reference>
<name>A0A9Y1BRD9_9ARCH</name>
<protein>
    <submittedName>
        <fullName evidence="1">Uncharacterized protein</fullName>
    </submittedName>
</protein>
<dbReference type="EMBL" id="CP084167">
    <property type="protein sequence ID" value="UJG43793.1"/>
    <property type="molecule type" value="Genomic_DNA"/>
</dbReference>